<comment type="caution">
    <text evidence="9">The sequence shown here is derived from an EMBL/GenBank/DDBJ whole genome shotgun (WGS) entry which is preliminary data.</text>
</comment>
<evidence type="ECO:0000313" key="11">
    <source>
        <dbReference type="Proteomes" id="UP000663882"/>
    </source>
</evidence>
<feature type="compositionally biased region" description="Basic residues" evidence="6">
    <location>
        <begin position="10"/>
        <end position="20"/>
    </location>
</feature>
<evidence type="ECO:0000256" key="5">
    <source>
        <dbReference type="ARBA" id="ARBA00023136"/>
    </source>
</evidence>
<feature type="transmembrane region" description="Helical" evidence="7">
    <location>
        <begin position="636"/>
        <end position="662"/>
    </location>
</feature>
<evidence type="ECO:0000256" key="4">
    <source>
        <dbReference type="ARBA" id="ARBA00022989"/>
    </source>
</evidence>
<feature type="transmembrane region" description="Helical" evidence="7">
    <location>
        <begin position="464"/>
        <end position="483"/>
    </location>
</feature>
<feature type="domain" description="TMC" evidence="8">
    <location>
        <begin position="550"/>
        <end position="670"/>
    </location>
</feature>
<feature type="transmembrane region" description="Helical" evidence="7">
    <location>
        <begin position="317"/>
        <end position="335"/>
    </location>
</feature>
<dbReference type="OrthoDB" id="1936208at2759"/>
<dbReference type="EMBL" id="CAJOAX010000633">
    <property type="protein sequence ID" value="CAF3626759.1"/>
    <property type="molecule type" value="Genomic_DNA"/>
</dbReference>
<dbReference type="GO" id="GO:0005886">
    <property type="term" value="C:plasma membrane"/>
    <property type="evidence" value="ECO:0007669"/>
    <property type="project" value="InterPro"/>
</dbReference>
<dbReference type="PANTHER" id="PTHR23302:SF24">
    <property type="entry name" value="TMC DOMAIN-CONTAINING PROTEIN"/>
    <property type="match status" value="1"/>
</dbReference>
<reference evidence="9" key="1">
    <citation type="submission" date="2021-02" db="EMBL/GenBank/DDBJ databases">
        <authorList>
            <person name="Nowell W R."/>
        </authorList>
    </citation>
    <scope>NUCLEOTIDE SEQUENCE</scope>
</reference>
<feature type="transmembrane region" description="Helical" evidence="7">
    <location>
        <begin position="414"/>
        <end position="434"/>
    </location>
</feature>
<evidence type="ECO:0000256" key="7">
    <source>
        <dbReference type="SAM" id="Phobius"/>
    </source>
</evidence>
<evidence type="ECO:0000256" key="2">
    <source>
        <dbReference type="ARBA" id="ARBA00006510"/>
    </source>
</evidence>
<accession>A0A814TLX7</accession>
<feature type="transmembrane region" description="Helical" evidence="7">
    <location>
        <begin position="504"/>
        <end position="523"/>
    </location>
</feature>
<comment type="subcellular location">
    <subcellularLocation>
        <location evidence="1">Membrane</location>
        <topology evidence="1">Multi-pass membrane protein</topology>
    </subcellularLocation>
</comment>
<dbReference type="Pfam" id="PF07810">
    <property type="entry name" value="TMC"/>
    <property type="match status" value="1"/>
</dbReference>
<keyword evidence="4 7" id="KW-1133">Transmembrane helix</keyword>
<feature type="transmembrane region" description="Helical" evidence="7">
    <location>
        <begin position="683"/>
        <end position="703"/>
    </location>
</feature>
<dbReference type="Proteomes" id="UP000663882">
    <property type="component" value="Unassembled WGS sequence"/>
</dbReference>
<dbReference type="InterPro" id="IPR012496">
    <property type="entry name" value="TMC_dom"/>
</dbReference>
<dbReference type="Proteomes" id="UP000663823">
    <property type="component" value="Unassembled WGS sequence"/>
</dbReference>
<evidence type="ECO:0000256" key="3">
    <source>
        <dbReference type="ARBA" id="ARBA00022692"/>
    </source>
</evidence>
<comment type="similarity">
    <text evidence="2">Belongs to the TMC family.</text>
</comment>
<sequence>MPSNSLEARRRNRRHRRQSRARLSSEEIETINIDNIPSPANTNNLTTIPDEHFSLEEIETINIDDVLTPANINNTTTIVMSSSLEEDETEDESPLVKIIENKQRKDWAKIAAPVEEDQIKRKKESVITKLAKFFSKIPSPIGLLLDSIEHYHGYTIRSYFQFVIWLFYLNIFTFIICFTCIVMPTYIYPNSVDFSIYAMDQYYEINNIPINNQSSEQCTLNDPQCKILDIPFSNQIIDSNETCLNDSFLASRCCSLQTDAVFVNSSRESENDQLKFLSDLIAGTGFFALNRLFIGYYRNLTKSNNDNSYFQTYNMGLAVFLTIFICLLITGIIIIQKYGNGMKKSYVQDESFENNLFQYIFARWNYSTTKRKIAHRHEHRFKNEIKSILLGRNDKINFKFNRAIDKILFQLQRIMIWIVTLIIFIGAIAVVYFTNQFTFQERAKIEMDDGVSQRNRLADMAIEYLPSAVVSILNLLSQLIFAYMRDFKLYTRITSVRHYLIRVIIMRLLLLFTFVFIIILQITCNSNQCGRQSELLGCANIKGEATFIHCWETLIGQAIYRLVITDTVVMIIIHFIVDPLRSLLTCCCSSKAGVKPKDGTINETQQSSEICWLWQPLEFELEDYVLDLTYTQTLCWHGLIFCPFLPLISAAKNILIFVVKFISLAVFRKRSQLELSPARARHIFTAVLLFSFVWALLPISFLATSLRPSRGCGPFRLYSHETEYYMYYSVRNIVTQIQNEIFVNIILKITSAVVIIPLVLILILFSCILTIRRNSYRGASLELYKLLYSSHKVHQLAVKNAPRRKTHH</sequence>
<protein>
    <recommendedName>
        <fullName evidence="8">TMC domain-containing protein</fullName>
    </recommendedName>
</protein>
<dbReference type="InterPro" id="IPR038900">
    <property type="entry name" value="TMC"/>
</dbReference>
<dbReference type="EMBL" id="CAJNOO010001507">
    <property type="protein sequence ID" value="CAF1163517.1"/>
    <property type="molecule type" value="Genomic_DNA"/>
</dbReference>
<evidence type="ECO:0000259" key="8">
    <source>
        <dbReference type="Pfam" id="PF07810"/>
    </source>
</evidence>
<feature type="transmembrane region" description="Helical" evidence="7">
    <location>
        <begin position="745"/>
        <end position="771"/>
    </location>
</feature>
<keyword evidence="5 7" id="KW-0472">Membrane</keyword>
<feature type="transmembrane region" description="Helical" evidence="7">
    <location>
        <begin position="162"/>
        <end position="188"/>
    </location>
</feature>
<evidence type="ECO:0000256" key="6">
    <source>
        <dbReference type="SAM" id="MobiDB-lite"/>
    </source>
</evidence>
<evidence type="ECO:0000313" key="10">
    <source>
        <dbReference type="EMBL" id="CAF3626759.1"/>
    </source>
</evidence>
<name>A0A814TLX7_9BILA</name>
<feature type="transmembrane region" description="Helical" evidence="7">
    <location>
        <begin position="276"/>
        <end position="297"/>
    </location>
</feature>
<feature type="region of interest" description="Disordered" evidence="6">
    <location>
        <begin position="1"/>
        <end position="24"/>
    </location>
</feature>
<evidence type="ECO:0000313" key="9">
    <source>
        <dbReference type="EMBL" id="CAF1163517.1"/>
    </source>
</evidence>
<dbReference type="PANTHER" id="PTHR23302">
    <property type="entry name" value="TRANSMEMBRANE CHANNEL-RELATED"/>
    <property type="match status" value="1"/>
</dbReference>
<proteinExistence type="inferred from homology"/>
<dbReference type="AlphaFoldDB" id="A0A814TLX7"/>
<organism evidence="9 11">
    <name type="scientific">Rotaria sordida</name>
    <dbReference type="NCBI Taxonomy" id="392033"/>
    <lineage>
        <taxon>Eukaryota</taxon>
        <taxon>Metazoa</taxon>
        <taxon>Spiralia</taxon>
        <taxon>Gnathifera</taxon>
        <taxon>Rotifera</taxon>
        <taxon>Eurotatoria</taxon>
        <taxon>Bdelloidea</taxon>
        <taxon>Philodinida</taxon>
        <taxon>Philodinidae</taxon>
        <taxon>Rotaria</taxon>
    </lineage>
</organism>
<gene>
    <name evidence="10" type="ORF">OTI717_LOCUS8097</name>
    <name evidence="9" type="ORF">RFH988_LOCUS22567</name>
</gene>
<keyword evidence="3 7" id="KW-0812">Transmembrane</keyword>
<evidence type="ECO:0000256" key="1">
    <source>
        <dbReference type="ARBA" id="ARBA00004141"/>
    </source>
</evidence>
<dbReference type="GO" id="GO:0008381">
    <property type="term" value="F:mechanosensitive monoatomic ion channel activity"/>
    <property type="evidence" value="ECO:0007669"/>
    <property type="project" value="TreeGrafter"/>
</dbReference>